<protein>
    <recommendedName>
        <fullName evidence="4">Thioesterase domain-containing protein</fullName>
    </recommendedName>
</protein>
<feature type="compositionally biased region" description="Basic and acidic residues" evidence="1">
    <location>
        <begin position="401"/>
        <end position="412"/>
    </location>
</feature>
<sequence>MVEYGSGRGWPRRSAYDNFDEDSWMESVRERLRSALYTPTEPLKTVVQLKEMSESEHSGEEDEIQEDPLAKNHVRLTSEAMQELFALGGVIDQESGSSVRLDDFAEHVWRVDQPQDSNSASSLFQTFHDGSSSDIDAILRHRMRTQLHKETAGAEDRIQRPFIQEISAQSPEHSETEDSSIAASQASSSEESQVSETEQESTSEASSNSQSDSVSEEQESNVTSDEIADGAEVQGDLEENGSDSENANVSVAEHASSQEYSNSMNESIDAHADEEAEEFQHASRDTRVLQVDNSTREHEAPSLPFDSYKNEHEVYDAEQPELDSSFDASALDPDSYVASQGQKTHPIQVFSESEEESAEGEVPVPTHGSIDGQAETMEEDEEAEENADSENSQGALIPNFKSEKEDNEHRNLLESSAQVMNGESGVLQPFRHETLPTGEQHLGAHHISTDAVEIEINEKRKAALASLSGKAALKNQESFVNEESSLQTTHRRHDDLTTDMPSTPPSGSPNAVGAGDLTQYTQNFPELANILDHNASENPDLYILSTDQSHQSQKNPSSHIENAIDDANQLDNSAETDSTVGRTSTEAPSPVKSDMDYDHQDFNSQGGPQKKQQSSHEDATEGPLPDFPEGAWRAFVSEDSSAYDFAAPSQDANAITSNHPAPMRDQDPRATVQFASEDFESKEDIMHKLEPASTDDDAPPPAHVAATDENDPYQFEDQAELQQQPGLEDHSLQHKSSADSDPSLRPGSSSPIRIDSESVHLRQEDVPSETNGQEKQSDTSREPNSQASPPPSSLRSTEEQESRTEPHRTHFPITRSHCHSQRLVLLKETGSPTFIVPSCVLDPEVLAKEGAEKQDVNVDQLDLVTLNPDALPESVYHTLCRIVSPSLLDEVSVTPDSHAASWMIEDVRQEQSDASSEKDDEQLSPAHAEESTFADPSTGAFNTSQQAATRGHRRPRKSDSSSGIANYIPPDHSDRSRANSPADVSIEELEQLPTIQPKRARTSSPAPRMRLRRADERRPTRRRGIVRNSSLLTRRRYNSTGLPSLEEYREEKQKHEEAVRAAVDEVVKLGYPEQGIYRQELVWGDTDQFRHVNNVHYIRWLESARMHWLKQLGKTIPRQLYEDIEKGQNIGVILATNFCRYRRPLLYPDTVLIGQAVKMPLVRDDRFSTQSVIYSVNQRAVTAEGENQTVCYDYNNLCKANMPEELRKAIEAWGYQEN</sequence>
<feature type="compositionally biased region" description="Basic and acidic residues" evidence="1">
    <location>
        <begin position="907"/>
        <end position="917"/>
    </location>
</feature>
<feature type="compositionally biased region" description="Basic and acidic residues" evidence="1">
    <location>
        <begin position="754"/>
        <end position="765"/>
    </location>
</feature>
<feature type="compositionally biased region" description="Basic and acidic residues" evidence="1">
    <location>
        <begin position="727"/>
        <end position="738"/>
    </location>
</feature>
<gene>
    <name evidence="2" type="ORF">MYAM1_000978</name>
</gene>
<evidence type="ECO:0000313" key="3">
    <source>
        <dbReference type="Proteomes" id="UP001219567"/>
    </source>
</evidence>
<feature type="compositionally biased region" description="Polar residues" evidence="1">
    <location>
        <begin position="573"/>
        <end position="587"/>
    </location>
</feature>
<dbReference type="Pfam" id="PF13279">
    <property type="entry name" value="4HBT_2"/>
    <property type="match status" value="1"/>
</dbReference>
<name>A0AAJ5YPN3_9BASI</name>
<dbReference type="AlphaFoldDB" id="A0AAJ5YPN3"/>
<feature type="region of interest" description="Disordered" evidence="1">
    <location>
        <begin position="573"/>
        <end position="630"/>
    </location>
</feature>
<feature type="compositionally biased region" description="Polar residues" evidence="1">
    <location>
        <begin position="477"/>
        <end position="487"/>
    </location>
</feature>
<evidence type="ECO:0000313" key="2">
    <source>
        <dbReference type="EMBL" id="WFC98253.1"/>
    </source>
</evidence>
<feature type="compositionally biased region" description="Polar residues" evidence="1">
    <location>
        <begin position="939"/>
        <end position="948"/>
    </location>
</feature>
<feature type="compositionally biased region" description="Polar residues" evidence="1">
    <location>
        <begin position="243"/>
        <end position="266"/>
    </location>
</feature>
<evidence type="ECO:0008006" key="4">
    <source>
        <dbReference type="Google" id="ProtNLM"/>
    </source>
</evidence>
<feature type="compositionally biased region" description="Basic and acidic residues" evidence="1">
    <location>
        <begin position="796"/>
        <end position="808"/>
    </location>
</feature>
<reference evidence="2 3" key="1">
    <citation type="submission" date="2023-03" db="EMBL/GenBank/DDBJ databases">
        <title>Mating type loci evolution in Malassezia.</title>
        <authorList>
            <person name="Coelho M.A."/>
        </authorList>
    </citation>
    <scope>NUCLEOTIDE SEQUENCE [LARGE SCALE GENOMIC DNA]</scope>
    <source>
        <strain evidence="2 3">CBS 9725</strain>
    </source>
</reference>
<dbReference type="Proteomes" id="UP001219567">
    <property type="component" value="Chromosome 1"/>
</dbReference>
<feature type="region of interest" description="Disordered" evidence="1">
    <location>
        <begin position="907"/>
        <end position="1019"/>
    </location>
</feature>
<feature type="region of interest" description="Disordered" evidence="1">
    <location>
        <begin position="168"/>
        <end position="424"/>
    </location>
</feature>
<organism evidence="2 3">
    <name type="scientific">Malassezia yamatoensis</name>
    <dbReference type="NCBI Taxonomy" id="253288"/>
    <lineage>
        <taxon>Eukaryota</taxon>
        <taxon>Fungi</taxon>
        <taxon>Dikarya</taxon>
        <taxon>Basidiomycota</taxon>
        <taxon>Ustilaginomycotina</taxon>
        <taxon>Malasseziomycetes</taxon>
        <taxon>Malasseziales</taxon>
        <taxon>Malasseziaceae</taxon>
        <taxon>Malassezia</taxon>
    </lineage>
</organism>
<dbReference type="CDD" id="cd00586">
    <property type="entry name" value="4HBT"/>
    <property type="match status" value="1"/>
</dbReference>
<proteinExistence type="predicted"/>
<dbReference type="GO" id="GO:0047617">
    <property type="term" value="F:fatty acyl-CoA hydrolase activity"/>
    <property type="evidence" value="ECO:0007669"/>
    <property type="project" value="TreeGrafter"/>
</dbReference>
<evidence type="ECO:0000256" key="1">
    <source>
        <dbReference type="SAM" id="MobiDB-lite"/>
    </source>
</evidence>
<dbReference type="InterPro" id="IPR050563">
    <property type="entry name" value="4-hydroxybenzoyl-CoA_TE"/>
</dbReference>
<dbReference type="Gene3D" id="3.10.129.10">
    <property type="entry name" value="Hotdog Thioesterase"/>
    <property type="match status" value="1"/>
</dbReference>
<dbReference type="PANTHER" id="PTHR31793">
    <property type="entry name" value="4-HYDROXYBENZOYL-COA THIOESTERASE FAMILY MEMBER"/>
    <property type="match status" value="1"/>
</dbReference>
<dbReference type="SUPFAM" id="SSF54637">
    <property type="entry name" value="Thioesterase/thiol ester dehydrase-isomerase"/>
    <property type="match status" value="1"/>
</dbReference>
<feature type="compositionally biased region" description="Low complexity" evidence="1">
    <location>
        <begin position="179"/>
        <end position="213"/>
    </location>
</feature>
<feature type="region of interest" description="Disordered" evidence="1">
    <location>
        <begin position="477"/>
        <end position="519"/>
    </location>
</feature>
<feature type="compositionally biased region" description="Polar residues" evidence="1">
    <location>
        <begin position="650"/>
        <end position="659"/>
    </location>
</feature>
<dbReference type="PANTHER" id="PTHR31793:SF39">
    <property type="entry name" value="THIOESTERASE_THIOL ESTER DEHYDRASE-ISOMERASE"/>
    <property type="match status" value="1"/>
</dbReference>
<dbReference type="InterPro" id="IPR029069">
    <property type="entry name" value="HotDog_dom_sf"/>
</dbReference>
<feature type="compositionally biased region" description="Basic and acidic residues" evidence="1">
    <location>
        <begin position="268"/>
        <end position="287"/>
    </location>
</feature>
<accession>A0AAJ5YPN3</accession>
<feature type="compositionally biased region" description="Acidic residues" evidence="1">
    <location>
        <begin position="376"/>
        <end position="388"/>
    </location>
</feature>
<feature type="region of interest" description="Disordered" evidence="1">
    <location>
        <begin position="645"/>
        <end position="814"/>
    </location>
</feature>
<keyword evidence="3" id="KW-1185">Reference proteome</keyword>
<dbReference type="EMBL" id="CP119943">
    <property type="protein sequence ID" value="WFC98253.1"/>
    <property type="molecule type" value="Genomic_DNA"/>
</dbReference>